<dbReference type="EMBL" id="GBRH01225763">
    <property type="protein sequence ID" value="JAD72132.1"/>
    <property type="molecule type" value="Transcribed_RNA"/>
</dbReference>
<reference evidence="1" key="2">
    <citation type="journal article" date="2015" name="Data Brief">
        <title>Shoot transcriptome of the giant reed, Arundo donax.</title>
        <authorList>
            <person name="Barrero R.A."/>
            <person name="Guerrero F.D."/>
            <person name="Moolhuijzen P."/>
            <person name="Goolsby J.A."/>
            <person name="Tidwell J."/>
            <person name="Bellgard S.E."/>
            <person name="Bellgard M.I."/>
        </authorList>
    </citation>
    <scope>NUCLEOTIDE SEQUENCE</scope>
    <source>
        <tissue evidence="1">Shoot tissue taken approximately 20 cm above the soil surface</tissue>
    </source>
</reference>
<reference evidence="1" key="1">
    <citation type="submission" date="2014-09" db="EMBL/GenBank/DDBJ databases">
        <authorList>
            <person name="Magalhaes I.L.F."/>
            <person name="Oliveira U."/>
            <person name="Santos F.R."/>
            <person name="Vidigal T.H.D.A."/>
            <person name="Brescovit A.D."/>
            <person name="Santos A.J."/>
        </authorList>
    </citation>
    <scope>NUCLEOTIDE SEQUENCE</scope>
    <source>
        <tissue evidence="1">Shoot tissue taken approximately 20 cm above the soil surface</tissue>
    </source>
</reference>
<evidence type="ECO:0000313" key="1">
    <source>
        <dbReference type="EMBL" id="JAD72132.1"/>
    </source>
</evidence>
<accession>A0A0A9CKW6</accession>
<name>A0A0A9CKW6_ARUDO</name>
<protein>
    <submittedName>
        <fullName evidence="1">Uncharacterized protein</fullName>
    </submittedName>
</protein>
<dbReference type="AlphaFoldDB" id="A0A0A9CKW6"/>
<proteinExistence type="predicted"/>
<organism evidence="1">
    <name type="scientific">Arundo donax</name>
    <name type="common">Giant reed</name>
    <name type="synonym">Donax arundinaceus</name>
    <dbReference type="NCBI Taxonomy" id="35708"/>
    <lineage>
        <taxon>Eukaryota</taxon>
        <taxon>Viridiplantae</taxon>
        <taxon>Streptophyta</taxon>
        <taxon>Embryophyta</taxon>
        <taxon>Tracheophyta</taxon>
        <taxon>Spermatophyta</taxon>
        <taxon>Magnoliopsida</taxon>
        <taxon>Liliopsida</taxon>
        <taxon>Poales</taxon>
        <taxon>Poaceae</taxon>
        <taxon>PACMAD clade</taxon>
        <taxon>Arundinoideae</taxon>
        <taxon>Arundineae</taxon>
        <taxon>Arundo</taxon>
    </lineage>
</organism>
<sequence>MPQKFRNRGKKRRMNQLGKSAKLLIFVTVGRTGSKLGQCKVRMAC</sequence>